<evidence type="ECO:0000256" key="1">
    <source>
        <dbReference type="SAM" id="Phobius"/>
    </source>
</evidence>
<dbReference type="RefSeq" id="WP_191703925.1">
    <property type="nucleotide sequence ID" value="NZ_JACSPW010000008.1"/>
</dbReference>
<keyword evidence="1" id="KW-1133">Transmembrane helix</keyword>
<keyword evidence="1" id="KW-0472">Membrane</keyword>
<organism evidence="2 3">
    <name type="scientific">Solibacillus merdavium</name>
    <dbReference type="NCBI Taxonomy" id="2762218"/>
    <lineage>
        <taxon>Bacteria</taxon>
        <taxon>Bacillati</taxon>
        <taxon>Bacillota</taxon>
        <taxon>Bacilli</taxon>
        <taxon>Bacillales</taxon>
        <taxon>Caryophanaceae</taxon>
        <taxon>Solibacillus</taxon>
    </lineage>
</organism>
<dbReference type="EMBL" id="JACSPW010000008">
    <property type="protein sequence ID" value="MBD8033362.1"/>
    <property type="molecule type" value="Genomic_DNA"/>
</dbReference>
<name>A0ABR8XN49_9BACL</name>
<feature type="transmembrane region" description="Helical" evidence="1">
    <location>
        <begin position="9"/>
        <end position="33"/>
    </location>
</feature>
<sequence>MKTNYSPRLVLSIIAILILISTPVFGLIFPIFYVQTFIYDPSTIVLYPGSTNYRIVMAACLILIIGLMIPIIKQNKFTYSLMTAFIAGGLFVFYLSILTYTYIGKEQVVSNHLFDEKTFQWAEIDEVVLEFYADDIGNHEEYIFTSVDGSSLRIPVTKQYLQEDKSEIYRIAKENNVRFIEQEKK</sequence>
<accession>A0ABR8XN49</accession>
<dbReference type="Proteomes" id="UP000600565">
    <property type="component" value="Unassembled WGS sequence"/>
</dbReference>
<protein>
    <submittedName>
        <fullName evidence="2">Uncharacterized protein</fullName>
    </submittedName>
</protein>
<proteinExistence type="predicted"/>
<feature type="transmembrane region" description="Helical" evidence="1">
    <location>
        <begin position="53"/>
        <end position="72"/>
    </location>
</feature>
<evidence type="ECO:0000313" key="3">
    <source>
        <dbReference type="Proteomes" id="UP000600565"/>
    </source>
</evidence>
<comment type="caution">
    <text evidence="2">The sequence shown here is derived from an EMBL/GenBank/DDBJ whole genome shotgun (WGS) entry which is preliminary data.</text>
</comment>
<gene>
    <name evidence="2" type="ORF">H9632_09800</name>
</gene>
<keyword evidence="3" id="KW-1185">Reference proteome</keyword>
<evidence type="ECO:0000313" key="2">
    <source>
        <dbReference type="EMBL" id="MBD8033362.1"/>
    </source>
</evidence>
<feature type="transmembrane region" description="Helical" evidence="1">
    <location>
        <begin position="79"/>
        <end position="103"/>
    </location>
</feature>
<keyword evidence="1" id="KW-0812">Transmembrane</keyword>
<reference evidence="2 3" key="1">
    <citation type="submission" date="2020-08" db="EMBL/GenBank/DDBJ databases">
        <title>A Genomic Blueprint of the Chicken Gut Microbiome.</title>
        <authorList>
            <person name="Gilroy R."/>
            <person name="Ravi A."/>
            <person name="Getino M."/>
            <person name="Pursley I."/>
            <person name="Horton D.L."/>
            <person name="Alikhan N.-F."/>
            <person name="Baker D."/>
            <person name="Gharbi K."/>
            <person name="Hall N."/>
            <person name="Watson M."/>
            <person name="Adriaenssens E.M."/>
            <person name="Foster-Nyarko E."/>
            <person name="Jarju S."/>
            <person name="Secka A."/>
            <person name="Antonio M."/>
            <person name="Oren A."/>
            <person name="Chaudhuri R."/>
            <person name="La Ragione R.M."/>
            <person name="Hildebrand F."/>
            <person name="Pallen M.J."/>
        </authorList>
    </citation>
    <scope>NUCLEOTIDE SEQUENCE [LARGE SCALE GENOMIC DNA]</scope>
    <source>
        <strain evidence="2 3">Sa1YVA6</strain>
    </source>
</reference>